<evidence type="ECO:0000313" key="2">
    <source>
        <dbReference type="EMBL" id="TXE04823.1"/>
    </source>
</evidence>
<feature type="domain" description="DinB-like" evidence="1">
    <location>
        <begin position="38"/>
        <end position="166"/>
    </location>
</feature>
<comment type="caution">
    <text evidence="2">The sequence shown here is derived from an EMBL/GenBank/DDBJ whole genome shotgun (WGS) entry which is preliminary data.</text>
</comment>
<accession>A0A5C7AAT7</accession>
<sequence>MRVTDLNVTEYNSYYQPYIEKSDSGPILEGLRSNAILLATFVRTIDKEKLTYRYAYGKWTIKEIVLHLIDTERVFAYRALCIARKDKTEFPGFDQDAYVANSEANNRTIDSLLTEYANVRAATVSLFENFNAGNWLELGIASHSAVSVRAIAFIIVGHENHHLQLIKSRYL</sequence>
<gene>
    <name evidence="2" type="ORF">ES711_15910</name>
</gene>
<dbReference type="OrthoDB" id="9793216at2"/>
<dbReference type="Proteomes" id="UP000321734">
    <property type="component" value="Unassembled WGS sequence"/>
</dbReference>
<protein>
    <submittedName>
        <fullName evidence="2">DinB family protein</fullName>
    </submittedName>
</protein>
<dbReference type="Pfam" id="PF12867">
    <property type="entry name" value="DinB_2"/>
    <property type="match status" value="1"/>
</dbReference>
<dbReference type="Gene3D" id="1.20.120.450">
    <property type="entry name" value="dinb family like domain"/>
    <property type="match status" value="1"/>
</dbReference>
<proteinExistence type="predicted"/>
<dbReference type="EMBL" id="VORX01000012">
    <property type="protein sequence ID" value="TXE04823.1"/>
    <property type="molecule type" value="Genomic_DNA"/>
</dbReference>
<evidence type="ECO:0000313" key="3">
    <source>
        <dbReference type="Proteomes" id="UP000321734"/>
    </source>
</evidence>
<dbReference type="SUPFAM" id="SSF109854">
    <property type="entry name" value="DinB/YfiT-like putative metalloenzymes"/>
    <property type="match status" value="1"/>
</dbReference>
<reference evidence="2 3" key="1">
    <citation type="submission" date="2019-08" db="EMBL/GenBank/DDBJ databases">
        <title>Genome sequence of Gelidibacter salicanalis IC162T.</title>
        <authorList>
            <person name="Bowman J.P."/>
        </authorList>
    </citation>
    <scope>NUCLEOTIDE SEQUENCE [LARGE SCALE GENOMIC DNA]</scope>
    <source>
        <strain evidence="2 3">IC162</strain>
    </source>
</reference>
<dbReference type="InterPro" id="IPR024775">
    <property type="entry name" value="DinB-like"/>
</dbReference>
<name>A0A5C7AAT7_9FLAO</name>
<keyword evidence="3" id="KW-1185">Reference proteome</keyword>
<organism evidence="2 3">
    <name type="scientific">Gelidibacter salicanalis</name>
    <dbReference type="NCBI Taxonomy" id="291193"/>
    <lineage>
        <taxon>Bacteria</taxon>
        <taxon>Pseudomonadati</taxon>
        <taxon>Bacteroidota</taxon>
        <taxon>Flavobacteriia</taxon>
        <taxon>Flavobacteriales</taxon>
        <taxon>Flavobacteriaceae</taxon>
        <taxon>Gelidibacter</taxon>
    </lineage>
</organism>
<dbReference type="InterPro" id="IPR034660">
    <property type="entry name" value="DinB/YfiT-like"/>
</dbReference>
<dbReference type="AlphaFoldDB" id="A0A5C7AAT7"/>
<evidence type="ECO:0000259" key="1">
    <source>
        <dbReference type="Pfam" id="PF12867"/>
    </source>
</evidence>
<dbReference type="RefSeq" id="WP_146894300.1">
    <property type="nucleotide sequence ID" value="NZ_VORX01000012.1"/>
</dbReference>